<protein>
    <recommendedName>
        <fullName evidence="4">Arabinanase/levansucrase/invertase</fullName>
    </recommendedName>
</protein>
<feature type="signal peptide" evidence="1">
    <location>
        <begin position="1"/>
        <end position="21"/>
    </location>
</feature>
<organism evidence="2 3">
    <name type="scientific">Monilinia vaccinii-corymbosi</name>
    <dbReference type="NCBI Taxonomy" id="61207"/>
    <lineage>
        <taxon>Eukaryota</taxon>
        <taxon>Fungi</taxon>
        <taxon>Dikarya</taxon>
        <taxon>Ascomycota</taxon>
        <taxon>Pezizomycotina</taxon>
        <taxon>Leotiomycetes</taxon>
        <taxon>Helotiales</taxon>
        <taxon>Sclerotiniaceae</taxon>
        <taxon>Monilinia</taxon>
    </lineage>
</organism>
<reference evidence="2" key="1">
    <citation type="submission" date="2020-10" db="EMBL/GenBank/DDBJ databases">
        <title>Genome Sequence of Monilinia vaccinii-corymbosi Sheds Light on Mummy Berry Disease Infection of Blueberry and Mating Type.</title>
        <authorList>
            <person name="Yow A.G."/>
            <person name="Zhang Y."/>
            <person name="Bansal K."/>
            <person name="Eacker S.M."/>
            <person name="Sullivan S."/>
            <person name="Liachko I."/>
            <person name="Cubeta M.A."/>
            <person name="Rollins J.A."/>
            <person name="Ashrafi H."/>
        </authorList>
    </citation>
    <scope>NUCLEOTIDE SEQUENCE</scope>
    <source>
        <strain evidence="2">RL-1</strain>
    </source>
</reference>
<accession>A0A8A3P850</accession>
<dbReference type="PANTHER" id="PTHR22925:SF3">
    <property type="entry name" value="GLYCOSYL HYDROLASE FAMILY PROTEIN 43"/>
    <property type="match status" value="1"/>
</dbReference>
<dbReference type="Gene3D" id="2.115.10.20">
    <property type="entry name" value="Glycosyl hydrolase domain, family 43"/>
    <property type="match status" value="1"/>
</dbReference>
<keyword evidence="1" id="KW-0732">Signal</keyword>
<dbReference type="InterPro" id="IPR023296">
    <property type="entry name" value="Glyco_hydro_beta-prop_sf"/>
</dbReference>
<dbReference type="CDD" id="cd18824">
    <property type="entry name" value="GH43_CtGH43-like"/>
    <property type="match status" value="1"/>
</dbReference>
<feature type="chain" id="PRO_5032611545" description="Arabinanase/levansucrase/invertase" evidence="1">
    <location>
        <begin position="22"/>
        <end position="563"/>
    </location>
</feature>
<dbReference type="EMBL" id="CP063406">
    <property type="protein sequence ID" value="QSZ30458.1"/>
    <property type="molecule type" value="Genomic_DNA"/>
</dbReference>
<evidence type="ECO:0008006" key="4">
    <source>
        <dbReference type="Google" id="ProtNLM"/>
    </source>
</evidence>
<dbReference type="Proteomes" id="UP000672032">
    <property type="component" value="Chromosome 2"/>
</dbReference>
<name>A0A8A3P850_9HELO</name>
<dbReference type="PANTHER" id="PTHR22925">
    <property type="entry name" value="GLYCOSYL HYDROLASE 43 FAMILY MEMBER"/>
    <property type="match status" value="1"/>
</dbReference>
<dbReference type="OrthoDB" id="9970295at2759"/>
<sequence length="563" mass="60051">MRNSILSSLLWGSSLLGVATCLDTTISNSFVNMFTSDGDHIDSTSGKMDYFEGQYHWYGLNFGCGKKFCGIESWSSVDLINWSSNGLLFDPTESEMAKICEGAGNCGRPHIVYNPPSSQYILWLNAGSPGYLIMTSYSPTSGYALKSTRALLGHQPHPQTEQGGDFSVAVIDGTGYIAYSLIDFAALGASIWPPFTQSIYVQKLTDDFMNTTGNATVVRPVGDLVDDQTESPDIFYRDGYYYISASNTCGFCQGTILIMYRAKQIAGPWTRQIISGDTCGGQSNGVLTIPSSTGGDGVYIHQADIQASAPLAGPRNAQHGHQFQVLNFNSDGSVRDLNCSASLTTTVKLPDANTTTIKRPTTKDIAKNAALGSGNHHQDYYLNCSLPQNSLYQTFTSSKTGNLATVGVNLAGDAPTDNVTLTVFRYTNATALLSPFYKWETLSTLDVTPSDLNAALRSINVPVGKQIVAGDKLGIAIVSLGITPVCVAMRGTTHAYAAGWAGPADGGFVTGLDFGDTSANGPGSGGALYVQGANQVSLRGKDGDQIPIRELEGREVKWFGVVE</sequence>
<keyword evidence="3" id="KW-1185">Reference proteome</keyword>
<evidence type="ECO:0000256" key="1">
    <source>
        <dbReference type="SAM" id="SignalP"/>
    </source>
</evidence>
<dbReference type="AlphaFoldDB" id="A0A8A3P850"/>
<dbReference type="SUPFAM" id="SSF75005">
    <property type="entry name" value="Arabinanase/levansucrase/invertase"/>
    <property type="match status" value="1"/>
</dbReference>
<gene>
    <name evidence="2" type="ORF">DSL72_000012</name>
</gene>
<evidence type="ECO:0000313" key="2">
    <source>
        <dbReference type="EMBL" id="QSZ30458.1"/>
    </source>
</evidence>
<proteinExistence type="predicted"/>
<evidence type="ECO:0000313" key="3">
    <source>
        <dbReference type="Proteomes" id="UP000672032"/>
    </source>
</evidence>